<proteinExistence type="predicted"/>
<evidence type="ECO:0000313" key="3">
    <source>
        <dbReference type="WBParaSite" id="SBAD_0000495901-mRNA-1"/>
    </source>
</evidence>
<sequence length="98" mass="11087">MHSLIMPSSLTDSRCTAVSSVGACYSTDYNAHVDYLRSFRSLATRNASTTTRPLGRHFRVKCNPRQRRKECVNAYSLAYWVPVPEIPETGESYQVKTP</sequence>
<keyword evidence="2" id="KW-1185">Reference proteome</keyword>
<dbReference type="WBParaSite" id="SBAD_0000495901-mRNA-1">
    <property type="protein sequence ID" value="SBAD_0000495901-mRNA-1"/>
    <property type="gene ID" value="SBAD_0000495901"/>
</dbReference>
<dbReference type="Proteomes" id="UP000270296">
    <property type="component" value="Unassembled WGS sequence"/>
</dbReference>
<organism evidence="3">
    <name type="scientific">Soboliphyme baturini</name>
    <dbReference type="NCBI Taxonomy" id="241478"/>
    <lineage>
        <taxon>Eukaryota</taxon>
        <taxon>Metazoa</taxon>
        <taxon>Ecdysozoa</taxon>
        <taxon>Nematoda</taxon>
        <taxon>Enoplea</taxon>
        <taxon>Dorylaimia</taxon>
        <taxon>Dioctophymatida</taxon>
        <taxon>Dioctophymatoidea</taxon>
        <taxon>Soboliphymatidae</taxon>
        <taxon>Soboliphyme</taxon>
    </lineage>
</organism>
<accession>A0A183IMB7</accession>
<dbReference type="AlphaFoldDB" id="A0A183IMB7"/>
<name>A0A183IMB7_9BILA</name>
<evidence type="ECO:0000313" key="2">
    <source>
        <dbReference type="Proteomes" id="UP000270296"/>
    </source>
</evidence>
<protein>
    <submittedName>
        <fullName evidence="3">Requiem_N domain-containing protein</fullName>
    </submittedName>
</protein>
<evidence type="ECO:0000313" key="1">
    <source>
        <dbReference type="EMBL" id="VDP05343.1"/>
    </source>
</evidence>
<reference evidence="1 2" key="2">
    <citation type="submission" date="2018-11" db="EMBL/GenBank/DDBJ databases">
        <authorList>
            <consortium name="Pathogen Informatics"/>
        </authorList>
    </citation>
    <scope>NUCLEOTIDE SEQUENCE [LARGE SCALE GENOMIC DNA]</scope>
</reference>
<dbReference type="EMBL" id="UZAM01008530">
    <property type="protein sequence ID" value="VDP05343.1"/>
    <property type="molecule type" value="Genomic_DNA"/>
</dbReference>
<reference evidence="3" key="1">
    <citation type="submission" date="2016-06" db="UniProtKB">
        <authorList>
            <consortium name="WormBaseParasite"/>
        </authorList>
    </citation>
    <scope>IDENTIFICATION</scope>
</reference>
<gene>
    <name evidence="1" type="ORF">SBAD_LOCUS4763</name>
</gene>